<comment type="caution">
    <text evidence="2">The sequence shown here is derived from an EMBL/GenBank/DDBJ whole genome shotgun (WGS) entry which is preliminary data.</text>
</comment>
<accession>A0A9P4J2Y2</accession>
<dbReference type="AlphaFoldDB" id="A0A9P4J2Y2"/>
<keyword evidence="3" id="KW-1185">Reference proteome</keyword>
<evidence type="ECO:0000313" key="3">
    <source>
        <dbReference type="Proteomes" id="UP000799439"/>
    </source>
</evidence>
<reference evidence="2" key="1">
    <citation type="journal article" date="2020" name="Stud. Mycol.">
        <title>101 Dothideomycetes genomes: a test case for predicting lifestyles and emergence of pathogens.</title>
        <authorList>
            <person name="Haridas S."/>
            <person name="Albert R."/>
            <person name="Binder M."/>
            <person name="Bloem J."/>
            <person name="Labutti K."/>
            <person name="Salamov A."/>
            <person name="Andreopoulos B."/>
            <person name="Baker S."/>
            <person name="Barry K."/>
            <person name="Bills G."/>
            <person name="Bluhm B."/>
            <person name="Cannon C."/>
            <person name="Castanera R."/>
            <person name="Culley D."/>
            <person name="Daum C."/>
            <person name="Ezra D."/>
            <person name="Gonzalez J."/>
            <person name="Henrissat B."/>
            <person name="Kuo A."/>
            <person name="Liang C."/>
            <person name="Lipzen A."/>
            <person name="Lutzoni F."/>
            <person name="Magnuson J."/>
            <person name="Mondo S."/>
            <person name="Nolan M."/>
            <person name="Ohm R."/>
            <person name="Pangilinan J."/>
            <person name="Park H.-J."/>
            <person name="Ramirez L."/>
            <person name="Alfaro M."/>
            <person name="Sun H."/>
            <person name="Tritt A."/>
            <person name="Yoshinaga Y."/>
            <person name="Zwiers L.-H."/>
            <person name="Turgeon B."/>
            <person name="Goodwin S."/>
            <person name="Spatafora J."/>
            <person name="Crous P."/>
            <person name="Grigoriev I."/>
        </authorList>
    </citation>
    <scope>NUCLEOTIDE SEQUENCE</scope>
    <source>
        <strain evidence="2">CBS 260.36</strain>
    </source>
</reference>
<dbReference type="EMBL" id="ML996085">
    <property type="protein sequence ID" value="KAF2153125.1"/>
    <property type="molecule type" value="Genomic_DNA"/>
</dbReference>
<feature type="region of interest" description="Disordered" evidence="1">
    <location>
        <begin position="1"/>
        <end position="62"/>
    </location>
</feature>
<name>A0A9P4J2Y2_9PEZI</name>
<dbReference type="OrthoDB" id="10583878at2759"/>
<protein>
    <submittedName>
        <fullName evidence="2">Uncharacterized protein</fullName>
    </submittedName>
</protein>
<evidence type="ECO:0000313" key="2">
    <source>
        <dbReference type="EMBL" id="KAF2153125.1"/>
    </source>
</evidence>
<evidence type="ECO:0000256" key="1">
    <source>
        <dbReference type="SAM" id="MobiDB-lite"/>
    </source>
</evidence>
<feature type="compositionally biased region" description="Basic residues" evidence="1">
    <location>
        <begin position="45"/>
        <end position="62"/>
    </location>
</feature>
<gene>
    <name evidence="2" type="ORF">K461DRAFT_320831</name>
</gene>
<sequence>MDRSQLLRQPFNLDFSPAKPDQRSPFRFTSPAKRGTTAVSDAKTLRHKKTVSNDKSRRRSHIRTCRSEDDTVHAVTHDFKEESENYLSAAKFAIDDKLEAVYNSLLESVNDMIGHDVSTRCAEIQLALQDINAPLDRSQIGDRSGDSATEELPSLDAALEQLAITIVKQRDVFKQLSAHHAVVNKKIQHSYEAILAMTSPAGDMRRRRRDSDLSAQSWQHTQQLQAKASEVESKGLDAIREQLKFEEKERRKIDAMLQRVWDA</sequence>
<organism evidence="2 3">
    <name type="scientific">Myriangium duriaei CBS 260.36</name>
    <dbReference type="NCBI Taxonomy" id="1168546"/>
    <lineage>
        <taxon>Eukaryota</taxon>
        <taxon>Fungi</taxon>
        <taxon>Dikarya</taxon>
        <taxon>Ascomycota</taxon>
        <taxon>Pezizomycotina</taxon>
        <taxon>Dothideomycetes</taxon>
        <taxon>Dothideomycetidae</taxon>
        <taxon>Myriangiales</taxon>
        <taxon>Myriangiaceae</taxon>
        <taxon>Myriangium</taxon>
    </lineage>
</organism>
<dbReference type="Proteomes" id="UP000799439">
    <property type="component" value="Unassembled WGS sequence"/>
</dbReference>
<proteinExistence type="predicted"/>